<dbReference type="PRINTS" id="PR00722">
    <property type="entry name" value="CHYMOTRYPSIN"/>
</dbReference>
<reference evidence="5" key="1">
    <citation type="submission" date="2021-01" db="EMBL/GenBank/DDBJ databases">
        <authorList>
            <person name="Zahm M."/>
            <person name="Roques C."/>
            <person name="Cabau C."/>
            <person name="Klopp C."/>
            <person name="Donnadieu C."/>
            <person name="Jouanno E."/>
            <person name="Lampietro C."/>
            <person name="Louis A."/>
            <person name="Herpin A."/>
            <person name="Echchiki A."/>
            <person name="Berthelot C."/>
            <person name="Parey E."/>
            <person name="Roest-Crollius H."/>
            <person name="Braasch I."/>
            <person name="Postlethwait J."/>
            <person name="Bobe J."/>
            <person name="Montfort J."/>
            <person name="Bouchez O."/>
            <person name="Begum T."/>
            <person name="Mejri S."/>
            <person name="Adams A."/>
            <person name="Chen W.-J."/>
            <person name="Guiguen Y."/>
        </authorList>
    </citation>
    <scope>NUCLEOTIDE SEQUENCE</scope>
    <source>
        <tissue evidence="5">Blood</tissue>
    </source>
</reference>
<dbReference type="SMART" id="SM00020">
    <property type="entry name" value="Tryp_SPc"/>
    <property type="match status" value="1"/>
</dbReference>
<dbReference type="Pfam" id="PF00089">
    <property type="entry name" value="Trypsin"/>
    <property type="match status" value="1"/>
</dbReference>
<dbReference type="Gene3D" id="2.40.10.10">
    <property type="entry name" value="Trypsin-like serine proteases"/>
    <property type="match status" value="1"/>
</dbReference>
<dbReference type="InterPro" id="IPR001314">
    <property type="entry name" value="Peptidase_S1A"/>
</dbReference>
<dbReference type="InterPro" id="IPR018114">
    <property type="entry name" value="TRYPSIN_HIS"/>
</dbReference>
<name>A0A8T3CUT9_9TELE</name>
<protein>
    <recommendedName>
        <fullName evidence="4">Peptidase S1 domain-containing protein</fullName>
    </recommendedName>
</protein>
<dbReference type="GO" id="GO:0004252">
    <property type="term" value="F:serine-type endopeptidase activity"/>
    <property type="evidence" value="ECO:0007669"/>
    <property type="project" value="InterPro"/>
</dbReference>
<dbReference type="EMBL" id="JAERUA010000018">
    <property type="protein sequence ID" value="KAI1887352.1"/>
    <property type="molecule type" value="Genomic_DNA"/>
</dbReference>
<dbReference type="Proteomes" id="UP000829720">
    <property type="component" value="Unassembled WGS sequence"/>
</dbReference>
<sequence length="261" mass="28524">MSFLLLLLFPGLAVRSSDATPAEIYKRILGGRECHDDEAQYQVAIMYKGEFICGGSLLTPKWVVTAAHCGENKEKSDLTVYCKLCDHTGTDPSSTNKMEAGKDYTHIITKKEISKYIMLLELETPAPQNAVTVDLPSREDCSTHDQQAPSDTDLLVAGWGDVDDQGTKPDSLHCVDVQKIPCPSNPITADEFCTQPAATCGDSGGGLVHKTDGKNLLYGVLSGGWSSKSTGTVVKIFTSVCKHELWLKLMEIQYITTHRRP</sequence>
<feature type="domain" description="Peptidase S1" evidence="4">
    <location>
        <begin position="28"/>
        <end position="248"/>
    </location>
</feature>
<evidence type="ECO:0000256" key="1">
    <source>
        <dbReference type="ARBA" id="ARBA00007664"/>
    </source>
</evidence>
<comment type="similarity">
    <text evidence="1">Belongs to the peptidase S1 family.</text>
</comment>
<dbReference type="PROSITE" id="PS50240">
    <property type="entry name" value="TRYPSIN_DOM"/>
    <property type="match status" value="1"/>
</dbReference>
<dbReference type="InterPro" id="IPR001254">
    <property type="entry name" value="Trypsin_dom"/>
</dbReference>
<dbReference type="InterPro" id="IPR050430">
    <property type="entry name" value="Peptidase_S1"/>
</dbReference>
<proteinExistence type="inferred from homology"/>
<accession>A0A8T3CUT9</accession>
<dbReference type="PROSITE" id="PS00134">
    <property type="entry name" value="TRYPSIN_HIS"/>
    <property type="match status" value="1"/>
</dbReference>
<evidence type="ECO:0000259" key="4">
    <source>
        <dbReference type="PROSITE" id="PS50240"/>
    </source>
</evidence>
<keyword evidence="3" id="KW-0732">Signal</keyword>
<dbReference type="OrthoDB" id="5565075at2759"/>
<evidence type="ECO:0000313" key="6">
    <source>
        <dbReference type="Proteomes" id="UP000829720"/>
    </source>
</evidence>
<feature type="signal peptide" evidence="3">
    <location>
        <begin position="1"/>
        <end position="19"/>
    </location>
</feature>
<keyword evidence="2" id="KW-1015">Disulfide bond</keyword>
<evidence type="ECO:0000313" key="5">
    <source>
        <dbReference type="EMBL" id="KAI1887352.1"/>
    </source>
</evidence>
<gene>
    <name evidence="5" type="ORF">AGOR_G00189420</name>
</gene>
<evidence type="ECO:0000256" key="2">
    <source>
        <dbReference type="ARBA" id="ARBA00023157"/>
    </source>
</evidence>
<dbReference type="AlphaFoldDB" id="A0A8T3CUT9"/>
<dbReference type="SUPFAM" id="SSF50494">
    <property type="entry name" value="Trypsin-like serine proteases"/>
    <property type="match status" value="1"/>
</dbReference>
<dbReference type="GO" id="GO:0006508">
    <property type="term" value="P:proteolysis"/>
    <property type="evidence" value="ECO:0007669"/>
    <property type="project" value="InterPro"/>
</dbReference>
<comment type="caution">
    <text evidence="5">The sequence shown here is derived from an EMBL/GenBank/DDBJ whole genome shotgun (WGS) entry which is preliminary data.</text>
</comment>
<dbReference type="InterPro" id="IPR043504">
    <property type="entry name" value="Peptidase_S1_PA_chymotrypsin"/>
</dbReference>
<dbReference type="PANTHER" id="PTHR24276">
    <property type="entry name" value="POLYSERASE-RELATED"/>
    <property type="match status" value="1"/>
</dbReference>
<organism evidence="5 6">
    <name type="scientific">Albula goreensis</name>
    <dbReference type="NCBI Taxonomy" id="1534307"/>
    <lineage>
        <taxon>Eukaryota</taxon>
        <taxon>Metazoa</taxon>
        <taxon>Chordata</taxon>
        <taxon>Craniata</taxon>
        <taxon>Vertebrata</taxon>
        <taxon>Euteleostomi</taxon>
        <taxon>Actinopterygii</taxon>
        <taxon>Neopterygii</taxon>
        <taxon>Teleostei</taxon>
        <taxon>Albuliformes</taxon>
        <taxon>Albulidae</taxon>
        <taxon>Albula</taxon>
    </lineage>
</organism>
<keyword evidence="6" id="KW-1185">Reference proteome</keyword>
<dbReference type="InterPro" id="IPR009003">
    <property type="entry name" value="Peptidase_S1_PA"/>
</dbReference>
<evidence type="ECO:0000256" key="3">
    <source>
        <dbReference type="SAM" id="SignalP"/>
    </source>
</evidence>
<dbReference type="CDD" id="cd00190">
    <property type="entry name" value="Tryp_SPc"/>
    <property type="match status" value="1"/>
</dbReference>
<feature type="chain" id="PRO_5035788036" description="Peptidase S1 domain-containing protein" evidence="3">
    <location>
        <begin position="20"/>
        <end position="261"/>
    </location>
</feature>
<dbReference type="PANTHER" id="PTHR24276:SF98">
    <property type="entry name" value="FI18310P1-RELATED"/>
    <property type="match status" value="1"/>
</dbReference>